<dbReference type="AlphaFoldDB" id="A0A5K1CV98"/>
<accession>A0A5K1CV98</accession>
<organism evidence="1">
    <name type="scientific">Nymphaea colorata</name>
    <name type="common">pocket water lily</name>
    <dbReference type="NCBI Taxonomy" id="210225"/>
    <lineage>
        <taxon>Eukaryota</taxon>
        <taxon>Viridiplantae</taxon>
        <taxon>Streptophyta</taxon>
        <taxon>Embryophyta</taxon>
        <taxon>Tracheophyta</taxon>
        <taxon>Spermatophyta</taxon>
        <taxon>Magnoliopsida</taxon>
        <taxon>Nymphaeales</taxon>
        <taxon>Nymphaeaceae</taxon>
        <taxon>Nymphaea</taxon>
    </lineage>
</organism>
<dbReference type="Gramene" id="NC4G0238670.1">
    <property type="protein sequence ID" value="NC4G0238670.1:cds"/>
    <property type="gene ID" value="NC4G0238670"/>
</dbReference>
<gene>
    <name evidence="1" type="ORF">NYM_LOCUS18435</name>
</gene>
<dbReference type="PANTHER" id="PTHR34538:SF4">
    <property type="entry name" value="EXPRESSED PROTEIN"/>
    <property type="match status" value="1"/>
</dbReference>
<proteinExistence type="predicted"/>
<sequence>MAVKRANSKQEAVALVRVRARPSISPWHGMICWRRLVWRIKAQWRQAMRAHKQRVKFSYDIYSYCQNFDDGVRYDL</sequence>
<dbReference type="PANTHER" id="PTHR34538">
    <property type="entry name" value="EXPRESSED PROTEIN"/>
    <property type="match status" value="1"/>
</dbReference>
<evidence type="ECO:0000313" key="1">
    <source>
        <dbReference type="EMBL" id="VVW31527.1"/>
    </source>
</evidence>
<name>A0A5K1CV98_9MAGN</name>
<reference evidence="1" key="1">
    <citation type="submission" date="2019-09" db="EMBL/GenBank/DDBJ databases">
        <authorList>
            <person name="Zhang L."/>
        </authorList>
    </citation>
    <scope>NUCLEOTIDE SEQUENCE</scope>
</reference>
<protein>
    <submittedName>
        <fullName evidence="1">Uncharacterized protein</fullName>
    </submittedName>
</protein>
<dbReference type="EMBL" id="LR721782">
    <property type="protein sequence ID" value="VVW31527.1"/>
    <property type="molecule type" value="Genomic_DNA"/>
</dbReference>